<dbReference type="CDD" id="cd17130">
    <property type="entry name" value="Ubl2_FAF1"/>
    <property type="match status" value="1"/>
</dbReference>
<dbReference type="InterPro" id="IPR050730">
    <property type="entry name" value="UBX_domain-protein"/>
</dbReference>
<accession>A0AAD7ZDA3</accession>
<dbReference type="Gene3D" id="1.10.8.10">
    <property type="entry name" value="DNA helicase RuvA subunit, C-terminal domain"/>
    <property type="match status" value="1"/>
</dbReference>
<dbReference type="Gene3D" id="3.10.20.90">
    <property type="entry name" value="Phosphatidylinositol 3-kinase Catalytic Subunit, Chain A, domain 1"/>
    <property type="match status" value="2"/>
</dbReference>
<comment type="caution">
    <text evidence="3">The sequence shown here is derived from an EMBL/GenBank/DDBJ whole genome shotgun (WGS) entry which is preliminary data.</text>
</comment>
<dbReference type="Pfam" id="PF21021">
    <property type="entry name" value="FAF1"/>
    <property type="match status" value="1"/>
</dbReference>
<feature type="coiled-coil region" evidence="1">
    <location>
        <begin position="505"/>
        <end position="568"/>
    </location>
</feature>
<dbReference type="InterPro" id="IPR006577">
    <property type="entry name" value="UAS"/>
</dbReference>
<proteinExistence type="predicted"/>
<dbReference type="PANTHER" id="PTHR23322">
    <property type="entry name" value="FAS-ASSOCIATED PROTEIN"/>
    <property type="match status" value="1"/>
</dbReference>
<dbReference type="Proteomes" id="UP001233999">
    <property type="component" value="Unassembled WGS sequence"/>
</dbReference>
<dbReference type="InterPro" id="IPR049483">
    <property type="entry name" value="FAF1_2-like_UAS"/>
</dbReference>
<dbReference type="PROSITE" id="PS50033">
    <property type="entry name" value="UBX"/>
    <property type="match status" value="1"/>
</dbReference>
<dbReference type="EMBL" id="JASPKZ010009033">
    <property type="protein sequence ID" value="KAJ9578072.1"/>
    <property type="molecule type" value="Genomic_DNA"/>
</dbReference>
<keyword evidence="1" id="KW-0175">Coiled coil</keyword>
<reference evidence="3" key="2">
    <citation type="submission" date="2023-05" db="EMBL/GenBank/DDBJ databases">
        <authorList>
            <person name="Fouks B."/>
        </authorList>
    </citation>
    <scope>NUCLEOTIDE SEQUENCE</scope>
    <source>
        <strain evidence="3">Stay&amp;Tobe</strain>
        <tissue evidence="3">Testes</tissue>
    </source>
</reference>
<dbReference type="SMART" id="SM00594">
    <property type="entry name" value="UAS"/>
    <property type="match status" value="1"/>
</dbReference>
<keyword evidence="4" id="KW-1185">Reference proteome</keyword>
<sequence length="651" mass="73982">MSENREEVLADFQACTGIEDVGEAIYHLEESNWDLLGAINRVMPQETQTLPSEMDVDVEMIEEVKREPTNSDKADPDVTVISCIGSDCPLPFQLPVSVSADVIPLPSTSQSETNTRLLQFHIHFKDKMAQLQIPDTGTVGDLKQMIMGQLGIPTCQQELGGWKQYPTSDSSTLASLNLPRENILFVTIPEIMEDGELPTEESNIAERLTQSYTLNIRDESQQKDYNLKFLGSKTVLEVKTDVYTLTDIPVRHQVWNGWPPQLKNDKTTLACSGIRHPVHELTVKRAPISAHPVKENKKIIVDLADSDNSSVEEFEDASETFNEDDIFVDVETKRMQPLIPDNVEDETAGCIHFADQFTNRYGDCHPEFFPGSLDEAVKEACSKPRRLLAVYLHHDASVLTNVFCTQLLGFESVLQCLNNHFVVWGWDLTHESNKLKFLGSVTRTLGSVAAMTIRNIDVERLPALLVIMRMRSSTEIFTVVHGNVGVSELLTSLIQAVDVFTEQQRIEIREENERAARELVKREQDAAYQESLEADRAKEEAKRHQELLETKEKERIEIQRQEVELIKEAHRLEVKSQLPEEPEEGDGDGITKIRFRLPKGECLVRRFQATAPLKMLWITSYHFQRFKVIIHPPYTDTCRTPQIYEKAAKKT</sequence>
<dbReference type="GO" id="GO:0043130">
    <property type="term" value="F:ubiquitin binding"/>
    <property type="evidence" value="ECO:0007669"/>
    <property type="project" value="TreeGrafter"/>
</dbReference>
<dbReference type="InterPro" id="IPR036249">
    <property type="entry name" value="Thioredoxin-like_sf"/>
</dbReference>
<dbReference type="GO" id="GO:0005634">
    <property type="term" value="C:nucleus"/>
    <property type="evidence" value="ECO:0007669"/>
    <property type="project" value="TreeGrafter"/>
</dbReference>
<organism evidence="3 4">
    <name type="scientific">Diploptera punctata</name>
    <name type="common">Pacific beetle cockroach</name>
    <dbReference type="NCBI Taxonomy" id="6984"/>
    <lineage>
        <taxon>Eukaryota</taxon>
        <taxon>Metazoa</taxon>
        <taxon>Ecdysozoa</taxon>
        <taxon>Arthropoda</taxon>
        <taxon>Hexapoda</taxon>
        <taxon>Insecta</taxon>
        <taxon>Pterygota</taxon>
        <taxon>Neoptera</taxon>
        <taxon>Polyneoptera</taxon>
        <taxon>Dictyoptera</taxon>
        <taxon>Blattodea</taxon>
        <taxon>Blaberoidea</taxon>
        <taxon>Blaberidae</taxon>
        <taxon>Diplopterinae</taxon>
        <taxon>Diploptera</taxon>
    </lineage>
</organism>
<dbReference type="CDD" id="cd14413">
    <property type="entry name" value="UBA_FAF1"/>
    <property type="match status" value="1"/>
</dbReference>
<feature type="non-terminal residue" evidence="3">
    <location>
        <position position="1"/>
    </location>
</feature>
<dbReference type="SUPFAM" id="SSF52833">
    <property type="entry name" value="Thioredoxin-like"/>
    <property type="match status" value="1"/>
</dbReference>
<dbReference type="PANTHER" id="PTHR23322:SF96">
    <property type="entry name" value="FAS-ASSOCIATED FACTOR 1"/>
    <property type="match status" value="1"/>
</dbReference>
<dbReference type="InterPro" id="IPR029071">
    <property type="entry name" value="Ubiquitin-like_domsf"/>
</dbReference>
<dbReference type="Gene3D" id="3.40.30.10">
    <property type="entry name" value="Glutaredoxin"/>
    <property type="match status" value="1"/>
</dbReference>
<reference evidence="3" key="1">
    <citation type="journal article" date="2023" name="IScience">
        <title>Live-bearing cockroach genome reveals convergent evolutionary mechanisms linked to viviparity in insects and beyond.</title>
        <authorList>
            <person name="Fouks B."/>
            <person name="Harrison M.C."/>
            <person name="Mikhailova A.A."/>
            <person name="Marchal E."/>
            <person name="English S."/>
            <person name="Carruthers M."/>
            <person name="Jennings E.C."/>
            <person name="Chiamaka E.L."/>
            <person name="Frigard R.A."/>
            <person name="Pippel M."/>
            <person name="Attardo G.M."/>
            <person name="Benoit J.B."/>
            <person name="Bornberg-Bauer E."/>
            <person name="Tobe S.S."/>
        </authorList>
    </citation>
    <scope>NUCLEOTIDE SEQUENCE</scope>
    <source>
        <strain evidence="3">Stay&amp;Tobe</strain>
    </source>
</reference>
<dbReference type="SUPFAM" id="SSF54236">
    <property type="entry name" value="Ubiquitin-like"/>
    <property type="match status" value="3"/>
</dbReference>
<evidence type="ECO:0000313" key="4">
    <source>
        <dbReference type="Proteomes" id="UP001233999"/>
    </source>
</evidence>
<gene>
    <name evidence="3" type="ORF">L9F63_025066</name>
</gene>
<dbReference type="InterPro" id="IPR044541">
    <property type="entry name" value="FAF1_UBA"/>
</dbReference>
<dbReference type="GO" id="GO:0036503">
    <property type="term" value="P:ERAD pathway"/>
    <property type="evidence" value="ECO:0007669"/>
    <property type="project" value="TreeGrafter"/>
</dbReference>
<dbReference type="GO" id="GO:0005783">
    <property type="term" value="C:endoplasmic reticulum"/>
    <property type="evidence" value="ECO:0007669"/>
    <property type="project" value="TreeGrafter"/>
</dbReference>
<evidence type="ECO:0000259" key="2">
    <source>
        <dbReference type="PROSITE" id="PS50033"/>
    </source>
</evidence>
<evidence type="ECO:0000313" key="3">
    <source>
        <dbReference type="EMBL" id="KAJ9578072.1"/>
    </source>
</evidence>
<dbReference type="Pfam" id="PF14555">
    <property type="entry name" value="UBA_4"/>
    <property type="match status" value="1"/>
</dbReference>
<protein>
    <recommendedName>
        <fullName evidence="2">UBX domain-containing protein</fullName>
    </recommendedName>
</protein>
<dbReference type="InterPro" id="IPR001012">
    <property type="entry name" value="UBX_dom"/>
</dbReference>
<dbReference type="CDD" id="cd17129">
    <property type="entry name" value="Ubl1_FAF1"/>
    <property type="match status" value="1"/>
</dbReference>
<name>A0AAD7ZDA3_DIPPU</name>
<dbReference type="AlphaFoldDB" id="A0AAD7ZDA3"/>
<evidence type="ECO:0000256" key="1">
    <source>
        <dbReference type="SAM" id="Coils"/>
    </source>
</evidence>
<feature type="domain" description="UBX" evidence="2">
    <location>
        <begin position="586"/>
        <end position="617"/>
    </location>
</feature>